<dbReference type="OrthoDB" id="9801609at2"/>
<protein>
    <submittedName>
        <fullName evidence="1">Glycosyltransferase family 1 protein</fullName>
    </submittedName>
</protein>
<dbReference type="SUPFAM" id="SSF53756">
    <property type="entry name" value="UDP-Glycosyltransferase/glycogen phosphorylase"/>
    <property type="match status" value="1"/>
</dbReference>
<dbReference type="EMBL" id="RPOK01000003">
    <property type="protein sequence ID" value="RPJ66456.1"/>
    <property type="molecule type" value="Genomic_DNA"/>
</dbReference>
<dbReference type="GO" id="GO:0016740">
    <property type="term" value="F:transferase activity"/>
    <property type="evidence" value="ECO:0007669"/>
    <property type="project" value="UniProtKB-KW"/>
</dbReference>
<dbReference type="Proteomes" id="UP000275281">
    <property type="component" value="Unassembled WGS sequence"/>
</dbReference>
<organism evidence="1 2">
    <name type="scientific">Alteromonas sediminis</name>
    <dbReference type="NCBI Taxonomy" id="2259342"/>
    <lineage>
        <taxon>Bacteria</taxon>
        <taxon>Pseudomonadati</taxon>
        <taxon>Pseudomonadota</taxon>
        <taxon>Gammaproteobacteria</taxon>
        <taxon>Alteromonadales</taxon>
        <taxon>Alteromonadaceae</taxon>
        <taxon>Alteromonas/Salinimonas group</taxon>
        <taxon>Alteromonas</taxon>
    </lineage>
</organism>
<accession>A0A3N5Y1N3</accession>
<comment type="caution">
    <text evidence="1">The sequence shown here is derived from an EMBL/GenBank/DDBJ whole genome shotgun (WGS) entry which is preliminary data.</text>
</comment>
<dbReference type="AlphaFoldDB" id="A0A3N5Y1N3"/>
<dbReference type="RefSeq" id="WP_124027814.1">
    <property type="nucleotide sequence ID" value="NZ_JBHRSN010000006.1"/>
</dbReference>
<name>A0A3N5Y1N3_9ALTE</name>
<sequence>MKWLKKVRHLVKPKIRMLFCRDYQGYTGGHQKYYDYYQHISTHPAFSTFLHFSDASFRDASCPWSPEEMAQSVDFNTTEYDALFVAGTDWRNVPEDDTTPVINLIQHVRHAEPNTELYSYLSRPAMRLCVSAEVEQAIRKTGNVNGPIITVPNGHNIDVKSTDTQYSNTLFILGMKQPTLCNELEKMLFSSMYEVIACPKKIPREDVLSIMGNTKISVLLPDPTEGYYLPALEAMANSAVALVPDCVGNRTFCKHLYNCMMPKSYTAEGILQCIDDYERLSEEKKREIQLNARATALSNSIDKERTRVHELLDNWLKESHHAN</sequence>
<keyword evidence="2" id="KW-1185">Reference proteome</keyword>
<dbReference type="Gene3D" id="3.40.50.2000">
    <property type="entry name" value="Glycogen Phosphorylase B"/>
    <property type="match status" value="1"/>
</dbReference>
<reference evidence="1 2" key="1">
    <citation type="submission" date="2018-11" db="EMBL/GenBank/DDBJ databases">
        <authorList>
            <person name="Ye M.-Q."/>
            <person name="Du Z.-J."/>
        </authorList>
    </citation>
    <scope>NUCLEOTIDE SEQUENCE [LARGE SCALE GENOMIC DNA]</scope>
    <source>
        <strain evidence="1 2">U0105</strain>
    </source>
</reference>
<proteinExistence type="predicted"/>
<evidence type="ECO:0000313" key="2">
    <source>
        <dbReference type="Proteomes" id="UP000275281"/>
    </source>
</evidence>
<gene>
    <name evidence="1" type="ORF">DRW07_10195</name>
</gene>
<keyword evidence="1" id="KW-0808">Transferase</keyword>
<evidence type="ECO:0000313" key="1">
    <source>
        <dbReference type="EMBL" id="RPJ66456.1"/>
    </source>
</evidence>